<dbReference type="AlphaFoldDB" id="A0A8H6X561"/>
<dbReference type="Proteomes" id="UP000623467">
    <property type="component" value="Unassembled WGS sequence"/>
</dbReference>
<dbReference type="OrthoDB" id="3065426at2759"/>
<evidence type="ECO:0000313" key="2">
    <source>
        <dbReference type="Proteomes" id="UP000623467"/>
    </source>
</evidence>
<proteinExistence type="predicted"/>
<keyword evidence="2" id="KW-1185">Reference proteome</keyword>
<reference evidence="1" key="1">
    <citation type="submission" date="2020-05" db="EMBL/GenBank/DDBJ databases">
        <title>Mycena genomes resolve the evolution of fungal bioluminescence.</title>
        <authorList>
            <person name="Tsai I.J."/>
        </authorList>
    </citation>
    <scope>NUCLEOTIDE SEQUENCE</scope>
    <source>
        <strain evidence="1">160909Yilan</strain>
    </source>
</reference>
<evidence type="ECO:0000313" key="1">
    <source>
        <dbReference type="EMBL" id="KAF7334342.1"/>
    </source>
</evidence>
<dbReference type="EMBL" id="JACAZH010000048">
    <property type="protein sequence ID" value="KAF7334342.1"/>
    <property type="molecule type" value="Genomic_DNA"/>
</dbReference>
<evidence type="ECO:0008006" key="3">
    <source>
        <dbReference type="Google" id="ProtNLM"/>
    </source>
</evidence>
<organism evidence="1 2">
    <name type="scientific">Mycena sanguinolenta</name>
    <dbReference type="NCBI Taxonomy" id="230812"/>
    <lineage>
        <taxon>Eukaryota</taxon>
        <taxon>Fungi</taxon>
        <taxon>Dikarya</taxon>
        <taxon>Basidiomycota</taxon>
        <taxon>Agaricomycotina</taxon>
        <taxon>Agaricomycetes</taxon>
        <taxon>Agaricomycetidae</taxon>
        <taxon>Agaricales</taxon>
        <taxon>Marasmiineae</taxon>
        <taxon>Mycenaceae</taxon>
        <taxon>Mycena</taxon>
    </lineage>
</organism>
<name>A0A8H6X561_9AGAR</name>
<protein>
    <recommendedName>
        <fullName evidence="3">Protein kinase domain-containing protein</fullName>
    </recommendedName>
</protein>
<gene>
    <name evidence="1" type="ORF">MSAN_02379100</name>
</gene>
<comment type="caution">
    <text evidence="1">The sequence shown here is derived from an EMBL/GenBank/DDBJ whole genome shotgun (WGS) entry which is preliminary data.</text>
</comment>
<accession>A0A8H6X561</accession>
<sequence length="226" mass="24808">MDPQVDSDEEFIVLSTSDCAESASYPSPQAGGLKSNAKLFVESFSFLSSRLGARVGTAETHTRKYSETRPGRQAAEQLVKNYNYYIDITGGFGGSGGEGRDQGGDGGTGQGPTVYFGQPEARESSEFQTIRLGDLKLLKEVRLSLQSGVVGRQSRGVGVRRIYHAEIRRDPGTVTIAMYQGDGAEEEWRHNVAKYESIRHPNIMQLYGLVSTKRLYAMVFHDGVDL</sequence>